<keyword evidence="3" id="KW-1185">Reference proteome</keyword>
<dbReference type="SUPFAM" id="SSF55136">
    <property type="entry name" value="Probable bacterial effector-binding domain"/>
    <property type="match status" value="1"/>
</dbReference>
<dbReference type="InterPro" id="IPR011256">
    <property type="entry name" value="Reg_factor_effector_dom_sf"/>
</dbReference>
<dbReference type="SMART" id="SM00871">
    <property type="entry name" value="AraC_E_bind"/>
    <property type="match status" value="1"/>
</dbReference>
<protein>
    <submittedName>
        <fullName evidence="2">Effector-binding domain-containing protein</fullName>
    </submittedName>
</protein>
<dbReference type="RefSeq" id="WP_184786975.1">
    <property type="nucleotide sequence ID" value="NZ_BONT01000044.1"/>
</dbReference>
<dbReference type="EMBL" id="JACHGT010000004">
    <property type="protein sequence ID" value="MBB6034079.1"/>
    <property type="molecule type" value="Genomic_DNA"/>
</dbReference>
<evidence type="ECO:0000259" key="1">
    <source>
        <dbReference type="SMART" id="SM00871"/>
    </source>
</evidence>
<name>A0A841FN97_9ACTN</name>
<dbReference type="InterPro" id="IPR029442">
    <property type="entry name" value="GyrI-like"/>
</dbReference>
<dbReference type="InterPro" id="IPR010499">
    <property type="entry name" value="AraC_E-bd"/>
</dbReference>
<feature type="domain" description="AraC effector-binding" evidence="1">
    <location>
        <begin position="2"/>
        <end position="162"/>
    </location>
</feature>
<sequence length="163" mass="17750">MSDPEIVTRPDRHYVGVAGRVTMTTIPHIADRLGEIFGFLGARGVAPIGAPFLRYTGIAMPGPLDMEAGVPVAEPGGGDGEIFAGVLPGGRYVTVTHLGHPDGLVDVTSSLLNWAKDQGLVFDIEPGAENERWGSRLEWYQTDPREEPDMHKWETVLEFRLAD</sequence>
<accession>A0A841FN97</accession>
<reference evidence="2 3" key="1">
    <citation type="submission" date="2020-08" db="EMBL/GenBank/DDBJ databases">
        <title>Genomic Encyclopedia of Type Strains, Phase IV (KMG-IV): sequencing the most valuable type-strain genomes for metagenomic binning, comparative biology and taxonomic classification.</title>
        <authorList>
            <person name="Goeker M."/>
        </authorList>
    </citation>
    <scope>NUCLEOTIDE SEQUENCE [LARGE SCALE GENOMIC DNA]</scope>
    <source>
        <strain evidence="2 3">YIM 65646</strain>
    </source>
</reference>
<dbReference type="Proteomes" id="UP000548476">
    <property type="component" value="Unassembled WGS sequence"/>
</dbReference>
<dbReference type="Pfam" id="PF06445">
    <property type="entry name" value="GyrI-like"/>
    <property type="match status" value="1"/>
</dbReference>
<dbReference type="AlphaFoldDB" id="A0A841FN97"/>
<proteinExistence type="predicted"/>
<gene>
    <name evidence="2" type="ORF">HNR73_001929</name>
</gene>
<dbReference type="Gene3D" id="3.20.80.10">
    <property type="entry name" value="Regulatory factor, effector binding domain"/>
    <property type="match status" value="1"/>
</dbReference>
<organism evidence="2 3">
    <name type="scientific">Phytomonospora endophytica</name>
    <dbReference type="NCBI Taxonomy" id="714109"/>
    <lineage>
        <taxon>Bacteria</taxon>
        <taxon>Bacillati</taxon>
        <taxon>Actinomycetota</taxon>
        <taxon>Actinomycetes</taxon>
        <taxon>Micromonosporales</taxon>
        <taxon>Micromonosporaceae</taxon>
        <taxon>Phytomonospora</taxon>
    </lineage>
</organism>
<comment type="caution">
    <text evidence="2">The sequence shown here is derived from an EMBL/GenBank/DDBJ whole genome shotgun (WGS) entry which is preliminary data.</text>
</comment>
<evidence type="ECO:0000313" key="2">
    <source>
        <dbReference type="EMBL" id="MBB6034079.1"/>
    </source>
</evidence>
<evidence type="ECO:0000313" key="3">
    <source>
        <dbReference type="Proteomes" id="UP000548476"/>
    </source>
</evidence>